<keyword evidence="3" id="KW-1185">Reference proteome</keyword>
<feature type="transmembrane region" description="Helical" evidence="1">
    <location>
        <begin position="12"/>
        <end position="35"/>
    </location>
</feature>
<accession>A0A4R1HKU5</accession>
<organism evidence="2 3">
    <name type="scientific">Pseudonocardia endophytica</name>
    <dbReference type="NCBI Taxonomy" id="401976"/>
    <lineage>
        <taxon>Bacteria</taxon>
        <taxon>Bacillati</taxon>
        <taxon>Actinomycetota</taxon>
        <taxon>Actinomycetes</taxon>
        <taxon>Pseudonocardiales</taxon>
        <taxon>Pseudonocardiaceae</taxon>
        <taxon>Pseudonocardia</taxon>
    </lineage>
</organism>
<keyword evidence="1" id="KW-0812">Transmembrane</keyword>
<evidence type="ECO:0000313" key="3">
    <source>
        <dbReference type="Proteomes" id="UP000295560"/>
    </source>
</evidence>
<reference evidence="2 3" key="1">
    <citation type="submission" date="2019-03" db="EMBL/GenBank/DDBJ databases">
        <title>Sequencing the genomes of 1000 actinobacteria strains.</title>
        <authorList>
            <person name="Klenk H.-P."/>
        </authorList>
    </citation>
    <scope>NUCLEOTIDE SEQUENCE [LARGE SCALE GENOMIC DNA]</scope>
    <source>
        <strain evidence="2 3">DSM 44969</strain>
    </source>
</reference>
<protein>
    <submittedName>
        <fullName evidence="2">Uncharacterized protein</fullName>
    </submittedName>
</protein>
<keyword evidence="1" id="KW-1133">Transmembrane helix</keyword>
<dbReference type="EMBL" id="SMFZ01000002">
    <property type="protein sequence ID" value="TCK20910.1"/>
    <property type="molecule type" value="Genomic_DNA"/>
</dbReference>
<evidence type="ECO:0000256" key="1">
    <source>
        <dbReference type="SAM" id="Phobius"/>
    </source>
</evidence>
<dbReference type="Proteomes" id="UP000295560">
    <property type="component" value="Unassembled WGS sequence"/>
</dbReference>
<evidence type="ECO:0000313" key="2">
    <source>
        <dbReference type="EMBL" id="TCK20910.1"/>
    </source>
</evidence>
<comment type="caution">
    <text evidence="2">The sequence shown here is derived from an EMBL/GenBank/DDBJ whole genome shotgun (WGS) entry which is preliminary data.</text>
</comment>
<sequence>MRRAVASRVADVVFVLAMLAAFALLLTRGQVLAWWGVL</sequence>
<gene>
    <name evidence="2" type="ORF">EV378_4876</name>
</gene>
<keyword evidence="1" id="KW-0472">Membrane</keyword>
<dbReference type="AlphaFoldDB" id="A0A4R1HKU5"/>
<proteinExistence type="predicted"/>
<name>A0A4R1HKU5_PSEEN</name>